<evidence type="ECO:0000313" key="1">
    <source>
        <dbReference type="EMBL" id="QQA01665.1"/>
    </source>
</evidence>
<sequence length="78" mass="9272">MAEPSEINFINKIYDLHIVGLSVNKIDYKNYTIEHIENAIKKEDVTRYKKYQDKSKQILEYKRKITLLGQSLISAIRR</sequence>
<name>A0A7T3REL2_9SPIR</name>
<dbReference type="EMBL" id="CP064936">
    <property type="protein sequence ID" value="QQA01665.1"/>
    <property type="molecule type" value="Genomic_DNA"/>
</dbReference>
<evidence type="ECO:0000313" key="2">
    <source>
        <dbReference type="Proteomes" id="UP000595224"/>
    </source>
</evidence>
<keyword evidence="2" id="KW-1185">Reference proteome</keyword>
<organism evidence="1 2">
    <name type="scientific">Treponema peruense</name>
    <dbReference type="NCBI Taxonomy" id="2787628"/>
    <lineage>
        <taxon>Bacteria</taxon>
        <taxon>Pseudomonadati</taxon>
        <taxon>Spirochaetota</taxon>
        <taxon>Spirochaetia</taxon>
        <taxon>Spirochaetales</taxon>
        <taxon>Treponemataceae</taxon>
        <taxon>Treponema</taxon>
    </lineage>
</organism>
<dbReference type="AlphaFoldDB" id="A0A7T3REL2"/>
<protein>
    <submittedName>
        <fullName evidence="1">Uncharacterized protein</fullName>
    </submittedName>
</protein>
<accession>A0A7T3REL2</accession>
<gene>
    <name evidence="1" type="ORF">IWA51_03375</name>
</gene>
<dbReference type="RefSeq" id="WP_198443204.1">
    <property type="nucleotide sequence ID" value="NZ_CBCSHE010000011.1"/>
</dbReference>
<dbReference type="Proteomes" id="UP000595224">
    <property type="component" value="Chromosome"/>
</dbReference>
<reference evidence="1 2" key="1">
    <citation type="submission" date="2020-11" db="EMBL/GenBank/DDBJ databases">
        <title>Treponema Peruensis nv. sp., first commensal Treponema isolated from human feces.</title>
        <authorList>
            <person name="Belkhou C."/>
            <person name="Raes J."/>
        </authorList>
    </citation>
    <scope>NUCLEOTIDE SEQUENCE [LARGE SCALE GENOMIC DNA]</scope>
    <source>
        <strain evidence="1 2">RCC2812</strain>
    </source>
</reference>
<dbReference type="KEGG" id="tper:IWA51_03375"/>
<proteinExistence type="predicted"/>